<dbReference type="EC" id="5.3.4.1" evidence="3"/>
<dbReference type="PROSITE" id="PS00194">
    <property type="entry name" value="THIOREDOXIN_1"/>
    <property type="match status" value="2"/>
</dbReference>
<accession>A0A5N5QDW4</accession>
<dbReference type="InterPro" id="IPR036356">
    <property type="entry name" value="ERp29_C_sf"/>
</dbReference>
<dbReference type="InterPro" id="IPR011679">
    <property type="entry name" value="ERp29_C"/>
</dbReference>
<feature type="chain" id="PRO_5024312144" description="protein disulfide-isomerase" evidence="11">
    <location>
        <begin position="19"/>
        <end position="394"/>
    </location>
</feature>
<dbReference type="SUPFAM" id="SSF47933">
    <property type="entry name" value="ERP29 C domain-like"/>
    <property type="match status" value="1"/>
</dbReference>
<protein>
    <recommendedName>
        <fullName evidence="3">protein disulfide-isomerase</fullName>
        <ecNumber evidence="3">5.3.4.1</ecNumber>
    </recommendedName>
</protein>
<dbReference type="GO" id="GO:0003756">
    <property type="term" value="F:protein disulfide isomerase activity"/>
    <property type="evidence" value="ECO:0007669"/>
    <property type="project" value="UniProtKB-EC"/>
</dbReference>
<dbReference type="GO" id="GO:0005783">
    <property type="term" value="C:endoplasmic reticulum"/>
    <property type="evidence" value="ECO:0007669"/>
    <property type="project" value="InterPro"/>
</dbReference>
<dbReference type="SUPFAM" id="SSF52833">
    <property type="entry name" value="Thioredoxin-like"/>
    <property type="match status" value="2"/>
</dbReference>
<evidence type="ECO:0000313" key="13">
    <source>
        <dbReference type="EMBL" id="KAB5589723.1"/>
    </source>
</evidence>
<comment type="similarity">
    <text evidence="2 9">Belongs to the protein disulfide isomerase family.</text>
</comment>
<dbReference type="InterPro" id="IPR051063">
    <property type="entry name" value="PDI"/>
</dbReference>
<evidence type="ECO:0000256" key="5">
    <source>
        <dbReference type="ARBA" id="ARBA00022737"/>
    </source>
</evidence>
<name>A0A5N5QDW4_9AGAM</name>
<sequence length="394" mass="43348">MRAVTWILAAAWAIPALASNVVEVNSKNFDSIIGQGKPALVEFYAPWCGHCKNLAPIYEQLADAFSHAKDKVLIVKADADGEAKDVAGKHGVTGFPTLKWFGPDDSTKSEPYEGGRELNDLAAFVEKNSGVKSKIKPPPPPETLQLSYRDFDEVVMHPDNDVLVAFTAPWCGHCKSLKPTLEKIARTFKPESKCIVAQMDADAAVNKDIAARYNVRSYPTIKFFPRGSDKSDIAYEIGRSEAEFVKFLNEHCGTQRAVGGGLNELLWQAGRLPTLDSLAQRYYTADKVARELIYTEAKAAGENASYYLRVMDKLASGAEEWIAKESKRLNGILTKRTMAVSGSTPSMIILLTGKQQSKLDEIKRKANVLAAFLEEKEEAKEAAAEATEKVKDEL</sequence>
<evidence type="ECO:0000256" key="1">
    <source>
        <dbReference type="ARBA" id="ARBA00001182"/>
    </source>
</evidence>
<evidence type="ECO:0000256" key="4">
    <source>
        <dbReference type="ARBA" id="ARBA00022729"/>
    </source>
</evidence>
<dbReference type="CDD" id="cd02998">
    <property type="entry name" value="PDI_a_ERp38"/>
    <property type="match status" value="1"/>
</dbReference>
<dbReference type="InterPro" id="IPR013766">
    <property type="entry name" value="Thioredoxin_domain"/>
</dbReference>
<dbReference type="OrthoDB" id="10264505at2759"/>
<keyword evidence="5" id="KW-0677">Repeat</keyword>
<evidence type="ECO:0000256" key="9">
    <source>
        <dbReference type="RuleBase" id="RU004208"/>
    </source>
</evidence>
<dbReference type="InterPro" id="IPR005788">
    <property type="entry name" value="PDI_thioredoxin-like_dom"/>
</dbReference>
<keyword evidence="10" id="KW-0175">Coiled coil</keyword>
<dbReference type="PRINTS" id="PR00421">
    <property type="entry name" value="THIOREDOXIN"/>
</dbReference>
<dbReference type="Pfam" id="PF00085">
    <property type="entry name" value="Thioredoxin"/>
    <property type="match status" value="2"/>
</dbReference>
<dbReference type="GO" id="GO:0006457">
    <property type="term" value="P:protein folding"/>
    <property type="evidence" value="ECO:0007669"/>
    <property type="project" value="TreeGrafter"/>
</dbReference>
<feature type="domain" description="Thioredoxin" evidence="12">
    <location>
        <begin position="8"/>
        <end position="130"/>
    </location>
</feature>
<gene>
    <name evidence="13" type="ORF">CTheo_6839</name>
</gene>
<evidence type="ECO:0000256" key="6">
    <source>
        <dbReference type="ARBA" id="ARBA00023157"/>
    </source>
</evidence>
<evidence type="ECO:0000256" key="8">
    <source>
        <dbReference type="ARBA" id="ARBA00023284"/>
    </source>
</evidence>
<evidence type="ECO:0000259" key="12">
    <source>
        <dbReference type="PROSITE" id="PS51352"/>
    </source>
</evidence>
<dbReference type="PROSITE" id="PS51352">
    <property type="entry name" value="THIOREDOXIN_2"/>
    <property type="match status" value="2"/>
</dbReference>
<keyword evidence="4 11" id="KW-0732">Signal</keyword>
<dbReference type="NCBIfam" id="TIGR01126">
    <property type="entry name" value="pdi_dom"/>
    <property type="match status" value="1"/>
</dbReference>
<keyword evidence="8" id="KW-0676">Redox-active center</keyword>
<dbReference type="AlphaFoldDB" id="A0A5N5QDW4"/>
<dbReference type="Pfam" id="PF07749">
    <property type="entry name" value="ERp29"/>
    <property type="match status" value="1"/>
</dbReference>
<reference evidence="13 14" key="1">
    <citation type="journal article" date="2019" name="Fungal Biol. Biotechnol.">
        <title>Draft genome sequence of fastidious pathogen Ceratobasidium theobromae, which causes vascular-streak dieback in Theobroma cacao.</title>
        <authorList>
            <person name="Ali S.S."/>
            <person name="Asman A."/>
            <person name="Shao J."/>
            <person name="Firmansyah A.P."/>
            <person name="Susilo A.W."/>
            <person name="Rosmana A."/>
            <person name="McMahon P."/>
            <person name="Junaid M."/>
            <person name="Guest D."/>
            <person name="Kheng T.Y."/>
            <person name="Meinhardt L.W."/>
            <person name="Bailey B.A."/>
        </authorList>
    </citation>
    <scope>NUCLEOTIDE SEQUENCE [LARGE SCALE GENOMIC DNA]</scope>
    <source>
        <strain evidence="13 14">CT2</strain>
    </source>
</reference>
<evidence type="ECO:0000313" key="14">
    <source>
        <dbReference type="Proteomes" id="UP000383932"/>
    </source>
</evidence>
<comment type="caution">
    <text evidence="13">The sequence shown here is derived from an EMBL/GenBank/DDBJ whole genome shotgun (WGS) entry which is preliminary data.</text>
</comment>
<keyword evidence="6" id="KW-1015">Disulfide bond</keyword>
<evidence type="ECO:0000256" key="2">
    <source>
        <dbReference type="ARBA" id="ARBA00006347"/>
    </source>
</evidence>
<evidence type="ECO:0000256" key="11">
    <source>
        <dbReference type="SAM" id="SignalP"/>
    </source>
</evidence>
<dbReference type="EMBL" id="SSOP01000236">
    <property type="protein sequence ID" value="KAB5589723.1"/>
    <property type="molecule type" value="Genomic_DNA"/>
</dbReference>
<proteinExistence type="inferred from homology"/>
<dbReference type="Gene3D" id="1.20.1150.12">
    <property type="entry name" value="Endoplasmic reticulum resident protein 29, C-terminal domain"/>
    <property type="match status" value="1"/>
</dbReference>
<evidence type="ECO:0000256" key="7">
    <source>
        <dbReference type="ARBA" id="ARBA00023235"/>
    </source>
</evidence>
<organism evidence="13 14">
    <name type="scientific">Ceratobasidium theobromae</name>
    <dbReference type="NCBI Taxonomy" id="1582974"/>
    <lineage>
        <taxon>Eukaryota</taxon>
        <taxon>Fungi</taxon>
        <taxon>Dikarya</taxon>
        <taxon>Basidiomycota</taxon>
        <taxon>Agaricomycotina</taxon>
        <taxon>Agaricomycetes</taxon>
        <taxon>Cantharellales</taxon>
        <taxon>Ceratobasidiaceae</taxon>
        <taxon>Ceratobasidium</taxon>
    </lineage>
</organism>
<feature type="signal peptide" evidence="11">
    <location>
        <begin position="1"/>
        <end position="18"/>
    </location>
</feature>
<feature type="coiled-coil region" evidence="10">
    <location>
        <begin position="362"/>
        <end position="393"/>
    </location>
</feature>
<feature type="domain" description="Thioredoxin" evidence="12">
    <location>
        <begin position="133"/>
        <end position="253"/>
    </location>
</feature>
<evidence type="ECO:0000256" key="3">
    <source>
        <dbReference type="ARBA" id="ARBA00012723"/>
    </source>
</evidence>
<dbReference type="InterPro" id="IPR036249">
    <property type="entry name" value="Thioredoxin-like_sf"/>
</dbReference>
<comment type="catalytic activity">
    <reaction evidence="1">
        <text>Catalyzes the rearrangement of -S-S- bonds in proteins.</text>
        <dbReference type="EC" id="5.3.4.1"/>
    </reaction>
</comment>
<dbReference type="PANTHER" id="PTHR45672:SF11">
    <property type="entry name" value="PROTEIN DISULFIDE-ISOMERASE C17H9.14C"/>
    <property type="match status" value="1"/>
</dbReference>
<dbReference type="Gene3D" id="3.40.30.10">
    <property type="entry name" value="Glutaredoxin"/>
    <property type="match status" value="2"/>
</dbReference>
<keyword evidence="7 13" id="KW-0413">Isomerase</keyword>
<keyword evidence="14" id="KW-1185">Reference proteome</keyword>
<dbReference type="Proteomes" id="UP000383932">
    <property type="component" value="Unassembled WGS sequence"/>
</dbReference>
<dbReference type="PANTHER" id="PTHR45672">
    <property type="entry name" value="PROTEIN DISULFIDE-ISOMERASE C17H9.14C-RELATED"/>
    <property type="match status" value="1"/>
</dbReference>
<evidence type="ECO:0000256" key="10">
    <source>
        <dbReference type="SAM" id="Coils"/>
    </source>
</evidence>
<dbReference type="InterPro" id="IPR017937">
    <property type="entry name" value="Thioredoxin_CS"/>
</dbReference>